<organism evidence="7 8">
    <name type="scientific">Sporidiobolus salmonicolor</name>
    <name type="common">Yeast-like fungus</name>
    <name type="synonym">Sporobolomyces salmonicolor</name>
    <dbReference type="NCBI Taxonomy" id="5005"/>
    <lineage>
        <taxon>Eukaryota</taxon>
        <taxon>Fungi</taxon>
        <taxon>Dikarya</taxon>
        <taxon>Basidiomycota</taxon>
        <taxon>Pucciniomycotina</taxon>
        <taxon>Microbotryomycetes</taxon>
        <taxon>Sporidiobolales</taxon>
        <taxon>Sporidiobolaceae</taxon>
        <taxon>Sporobolomyces</taxon>
    </lineage>
</organism>
<dbReference type="OrthoDB" id="285729at2759"/>
<name>A0A0D6ELD4_SPOSA</name>
<protein>
    <recommendedName>
        <fullName evidence="4">Nucleolar protein 16</fullName>
    </recommendedName>
</protein>
<feature type="compositionally biased region" description="Basic and acidic residues" evidence="6">
    <location>
        <begin position="155"/>
        <end position="165"/>
    </location>
</feature>
<dbReference type="PANTHER" id="PTHR13243">
    <property type="entry name" value="HSPC111 PROTEIN-RELATED"/>
    <property type="match status" value="1"/>
</dbReference>
<dbReference type="Pfam" id="PF09420">
    <property type="entry name" value="Nop16"/>
    <property type="match status" value="1"/>
</dbReference>
<evidence type="ECO:0000256" key="2">
    <source>
        <dbReference type="ARBA" id="ARBA00004604"/>
    </source>
</evidence>
<comment type="function">
    <text evidence="1">Involved in the biogenesis of the 60S ribosomal subunit.</text>
</comment>
<evidence type="ECO:0000313" key="8">
    <source>
        <dbReference type="Proteomes" id="UP000243876"/>
    </source>
</evidence>
<proteinExistence type="inferred from homology"/>
<feature type="region of interest" description="Disordered" evidence="6">
    <location>
        <begin position="91"/>
        <end position="225"/>
    </location>
</feature>
<comment type="similarity">
    <text evidence="3">Belongs to the NOP16 family.</text>
</comment>
<dbReference type="GO" id="GO:0042273">
    <property type="term" value="P:ribosomal large subunit biogenesis"/>
    <property type="evidence" value="ECO:0007669"/>
    <property type="project" value="TreeGrafter"/>
</dbReference>
<evidence type="ECO:0000256" key="3">
    <source>
        <dbReference type="ARBA" id="ARBA00008479"/>
    </source>
</evidence>
<evidence type="ECO:0000256" key="1">
    <source>
        <dbReference type="ARBA" id="ARBA00002889"/>
    </source>
</evidence>
<accession>A0A0D6ELD4</accession>
<evidence type="ECO:0000256" key="6">
    <source>
        <dbReference type="SAM" id="MobiDB-lite"/>
    </source>
</evidence>
<dbReference type="GO" id="GO:0005730">
    <property type="term" value="C:nucleolus"/>
    <property type="evidence" value="ECO:0007669"/>
    <property type="project" value="UniProtKB-SubCell"/>
</dbReference>
<evidence type="ECO:0000313" key="7">
    <source>
        <dbReference type="EMBL" id="CEQ40784.1"/>
    </source>
</evidence>
<comment type="subcellular location">
    <subcellularLocation>
        <location evidence="2">Nucleus</location>
        <location evidence="2">Nucleolus</location>
    </subcellularLocation>
</comment>
<keyword evidence="5" id="KW-0539">Nucleus</keyword>
<dbReference type="AlphaFoldDB" id="A0A0D6ELD4"/>
<gene>
    <name evidence="7" type="primary">SPOSA6832_02420</name>
</gene>
<keyword evidence="8" id="KW-1185">Reference proteome</keyword>
<dbReference type="InterPro" id="IPR019002">
    <property type="entry name" value="Ribosome_biogenesis_Nop16"/>
</dbReference>
<sequence>MANPRQRRKQRSGTAKVKSSKQSLKNKHKVIVKGPEELAKAWDKTKTVRQNYAALGLLSTLDPRQAGGLEHGVHTPFAVSSATPATVEDLEAALEAELSSSSDEEDDEPVASTSTAAPPRKEKLQPGMARIIRDEQGNVVRIVVGGENGEEIEEDIKAPDRSNEPKEEDEDEDEDDESDEEENPWGEPMKDWDVSEVAPDAEEDVDEDEEMDVGEPRAPKQGIPIDGALRKVTAKTDVVRALEARAAVKTKVIRHSSSMERDWLVSLVAKYDDDISKMARDRKVNVWQKTPGELKRMIAKAGGLDKLRAQAAESA</sequence>
<feature type="compositionally biased region" description="Acidic residues" evidence="6">
    <location>
        <begin position="166"/>
        <end position="184"/>
    </location>
</feature>
<reference evidence="8" key="1">
    <citation type="submission" date="2015-02" db="EMBL/GenBank/DDBJ databases">
        <authorList>
            <person name="Gon?alves P."/>
        </authorList>
    </citation>
    <scope>NUCLEOTIDE SEQUENCE [LARGE SCALE GENOMIC DNA]</scope>
</reference>
<feature type="compositionally biased region" description="Basic residues" evidence="6">
    <location>
        <begin position="1"/>
        <end position="11"/>
    </location>
</feature>
<evidence type="ECO:0000256" key="5">
    <source>
        <dbReference type="ARBA" id="ARBA00023242"/>
    </source>
</evidence>
<evidence type="ECO:0000256" key="4">
    <source>
        <dbReference type="ARBA" id="ARBA00015522"/>
    </source>
</evidence>
<dbReference type="EMBL" id="CENE01000009">
    <property type="protein sequence ID" value="CEQ40784.1"/>
    <property type="molecule type" value="Genomic_DNA"/>
</dbReference>
<feature type="compositionally biased region" description="Acidic residues" evidence="6">
    <location>
        <begin position="199"/>
        <end position="213"/>
    </location>
</feature>
<feature type="region of interest" description="Disordered" evidence="6">
    <location>
        <begin position="1"/>
        <end position="32"/>
    </location>
</feature>
<dbReference type="PANTHER" id="PTHR13243:SF1">
    <property type="entry name" value="NUCLEOLAR PROTEIN 16"/>
    <property type="match status" value="1"/>
</dbReference>
<feature type="non-terminal residue" evidence="7">
    <location>
        <position position="1"/>
    </location>
</feature>
<dbReference type="Proteomes" id="UP000243876">
    <property type="component" value="Unassembled WGS sequence"/>
</dbReference>